<keyword evidence="6" id="KW-1185">Reference proteome</keyword>
<keyword evidence="3" id="KW-0611">Plant defense</keyword>
<reference evidence="7" key="1">
    <citation type="submission" date="2025-08" db="UniProtKB">
        <authorList>
            <consortium name="RefSeq"/>
        </authorList>
    </citation>
    <scope>IDENTIFICATION</scope>
</reference>
<dbReference type="Proteomes" id="UP001515500">
    <property type="component" value="Chromosome 2"/>
</dbReference>
<dbReference type="InterPro" id="IPR002182">
    <property type="entry name" value="NB-ARC"/>
</dbReference>
<evidence type="ECO:0000259" key="5">
    <source>
        <dbReference type="Pfam" id="PF23559"/>
    </source>
</evidence>
<dbReference type="InterPro" id="IPR001611">
    <property type="entry name" value="Leu-rich_rpt"/>
</dbReference>
<comment type="similarity">
    <text evidence="1">Belongs to the disease resistance NB-LRR family.</text>
</comment>
<dbReference type="GO" id="GO:0043531">
    <property type="term" value="F:ADP binding"/>
    <property type="evidence" value="ECO:0007669"/>
    <property type="project" value="InterPro"/>
</dbReference>
<dbReference type="AlphaFoldDB" id="A0AB40C4W8"/>
<dbReference type="SUPFAM" id="SSF52058">
    <property type="entry name" value="L domain-like"/>
    <property type="match status" value="1"/>
</dbReference>
<dbReference type="GO" id="GO:0002758">
    <property type="term" value="P:innate immune response-activating signaling pathway"/>
    <property type="evidence" value="ECO:0007669"/>
    <property type="project" value="UniProtKB-ARBA"/>
</dbReference>
<name>A0AB40C4W8_DIOCR</name>
<gene>
    <name evidence="7" type="primary">LOC120272126</name>
</gene>
<dbReference type="GO" id="GO:0042742">
    <property type="term" value="P:defense response to bacterium"/>
    <property type="evidence" value="ECO:0007669"/>
    <property type="project" value="UniProtKB-ARBA"/>
</dbReference>
<feature type="domain" description="Disease resistance protein winged helix" evidence="5">
    <location>
        <begin position="121"/>
        <end position="189"/>
    </location>
</feature>
<dbReference type="RefSeq" id="XP_039134815.1">
    <property type="nucleotide sequence ID" value="XM_039278881.1"/>
</dbReference>
<protein>
    <submittedName>
        <fullName evidence="7">Disease resistance protein RPS2-like</fullName>
    </submittedName>
</protein>
<dbReference type="InterPro" id="IPR050905">
    <property type="entry name" value="Plant_NBS-LRR"/>
</dbReference>
<evidence type="ECO:0000256" key="1">
    <source>
        <dbReference type="ARBA" id="ARBA00008894"/>
    </source>
</evidence>
<accession>A0AB40C4W8</accession>
<dbReference type="GO" id="GO:0009626">
    <property type="term" value="P:plant-type hypersensitive response"/>
    <property type="evidence" value="ECO:0007669"/>
    <property type="project" value="UniProtKB-ARBA"/>
</dbReference>
<evidence type="ECO:0000259" key="4">
    <source>
        <dbReference type="Pfam" id="PF00931"/>
    </source>
</evidence>
<dbReference type="GeneID" id="120272126"/>
<dbReference type="Gene3D" id="3.40.50.300">
    <property type="entry name" value="P-loop containing nucleotide triphosphate hydrolases"/>
    <property type="match status" value="1"/>
</dbReference>
<organism evidence="6 7">
    <name type="scientific">Dioscorea cayennensis subsp. rotundata</name>
    <name type="common">White Guinea yam</name>
    <name type="synonym">Dioscorea rotundata</name>
    <dbReference type="NCBI Taxonomy" id="55577"/>
    <lineage>
        <taxon>Eukaryota</taxon>
        <taxon>Viridiplantae</taxon>
        <taxon>Streptophyta</taxon>
        <taxon>Embryophyta</taxon>
        <taxon>Tracheophyta</taxon>
        <taxon>Spermatophyta</taxon>
        <taxon>Magnoliopsida</taxon>
        <taxon>Liliopsida</taxon>
        <taxon>Dioscoreales</taxon>
        <taxon>Dioscoreaceae</taxon>
        <taxon>Dioscorea</taxon>
    </lineage>
</organism>
<dbReference type="PROSITE" id="PS51450">
    <property type="entry name" value="LRR"/>
    <property type="match status" value="1"/>
</dbReference>
<dbReference type="InterPro" id="IPR032675">
    <property type="entry name" value="LRR_dom_sf"/>
</dbReference>
<evidence type="ECO:0000313" key="6">
    <source>
        <dbReference type="Proteomes" id="UP001515500"/>
    </source>
</evidence>
<dbReference type="InterPro" id="IPR027417">
    <property type="entry name" value="P-loop_NTPase"/>
</dbReference>
<dbReference type="PANTHER" id="PTHR33463">
    <property type="entry name" value="NB-ARC DOMAIN-CONTAINING PROTEIN-RELATED"/>
    <property type="match status" value="1"/>
</dbReference>
<dbReference type="Pfam" id="PF23559">
    <property type="entry name" value="WHD_DRP"/>
    <property type="match status" value="1"/>
</dbReference>
<evidence type="ECO:0000256" key="2">
    <source>
        <dbReference type="ARBA" id="ARBA00022737"/>
    </source>
</evidence>
<dbReference type="InterPro" id="IPR058922">
    <property type="entry name" value="WHD_DRP"/>
</dbReference>
<dbReference type="InterPro" id="IPR036388">
    <property type="entry name" value="WH-like_DNA-bd_sf"/>
</dbReference>
<dbReference type="FunFam" id="1.10.10.10:FF:000322">
    <property type="entry name" value="Probable disease resistance protein At1g63360"/>
    <property type="match status" value="1"/>
</dbReference>
<keyword evidence="2" id="KW-0677">Repeat</keyword>
<evidence type="ECO:0000313" key="7">
    <source>
        <dbReference type="RefSeq" id="XP_039134815.1"/>
    </source>
</evidence>
<dbReference type="Gene3D" id="1.10.10.10">
    <property type="entry name" value="Winged helix-like DNA-binding domain superfamily/Winged helix DNA-binding domain"/>
    <property type="match status" value="1"/>
</dbReference>
<sequence>MNRAQVLHEAFGRRKNFIIILDDIWERVSLQNVGIPEPDGSNVSKVVWTTSSMNVFNSMESEKEIKVGAEDVIMSTEIQPIAKQVAKECGRLPDKFPLLISRNYNWLSNDKIRAYFLYCALYPEDHQILVDVLIEYWMAEGLINEEGSIQTEKDKGHAYLKELKDACMIESIRDDDKYVRMHDLIRDLAINITREPPLFMVKVGLRLEESPKEEEWVESLQRVSLMRNDIKAFSGQPNCPQLSTLLLHHNGTKYSEITFSDTFFKHMHNLKVLDLSNTGIKSLPNLISVLVNLQALILTKC</sequence>
<dbReference type="Gene3D" id="3.80.10.10">
    <property type="entry name" value="Ribonuclease Inhibitor"/>
    <property type="match status" value="1"/>
</dbReference>
<feature type="domain" description="NB-ARC" evidence="4">
    <location>
        <begin position="5"/>
        <end position="65"/>
    </location>
</feature>
<dbReference type="SUPFAM" id="SSF52540">
    <property type="entry name" value="P-loop containing nucleoside triphosphate hydrolases"/>
    <property type="match status" value="1"/>
</dbReference>
<dbReference type="PANTHER" id="PTHR33463:SF167">
    <property type="entry name" value="PUTATIVE-RELATED"/>
    <property type="match status" value="1"/>
</dbReference>
<evidence type="ECO:0000256" key="3">
    <source>
        <dbReference type="ARBA" id="ARBA00022821"/>
    </source>
</evidence>
<dbReference type="Pfam" id="PF00931">
    <property type="entry name" value="NB-ARC"/>
    <property type="match status" value="1"/>
</dbReference>
<proteinExistence type="inferred from homology"/>